<dbReference type="InterPro" id="IPR042099">
    <property type="entry name" value="ANL_N_sf"/>
</dbReference>
<dbReference type="GO" id="GO:0016020">
    <property type="term" value="C:membrane"/>
    <property type="evidence" value="ECO:0007669"/>
    <property type="project" value="TreeGrafter"/>
</dbReference>
<dbReference type="AlphaFoldDB" id="A0A9D9EFQ4"/>
<evidence type="ECO:0000256" key="1">
    <source>
        <dbReference type="ARBA" id="ARBA00022741"/>
    </source>
</evidence>
<dbReference type="InterPro" id="IPR000873">
    <property type="entry name" value="AMP-dep_synth/lig_dom"/>
</dbReference>
<dbReference type="Pfam" id="PF00501">
    <property type="entry name" value="AMP-binding"/>
    <property type="match status" value="1"/>
</dbReference>
<dbReference type="EMBL" id="JADIMR010000053">
    <property type="protein sequence ID" value="MBO8446839.1"/>
    <property type="molecule type" value="Genomic_DNA"/>
</dbReference>
<evidence type="ECO:0000259" key="4">
    <source>
        <dbReference type="Pfam" id="PF00501"/>
    </source>
</evidence>
<dbReference type="PANTHER" id="PTHR43272">
    <property type="entry name" value="LONG-CHAIN-FATTY-ACID--COA LIGASE"/>
    <property type="match status" value="1"/>
</dbReference>
<reference evidence="5" key="2">
    <citation type="journal article" date="2021" name="PeerJ">
        <title>Extensive microbial diversity within the chicken gut microbiome revealed by metagenomics and culture.</title>
        <authorList>
            <person name="Gilroy R."/>
            <person name="Ravi A."/>
            <person name="Getino M."/>
            <person name="Pursley I."/>
            <person name="Horton D.L."/>
            <person name="Alikhan N.F."/>
            <person name="Baker D."/>
            <person name="Gharbi K."/>
            <person name="Hall N."/>
            <person name="Watson M."/>
            <person name="Adriaenssens E.M."/>
            <person name="Foster-Nyarko E."/>
            <person name="Jarju S."/>
            <person name="Secka A."/>
            <person name="Antonio M."/>
            <person name="Oren A."/>
            <person name="Chaudhuri R.R."/>
            <person name="La Ragione R."/>
            <person name="Hildebrand F."/>
            <person name="Pallen M.J."/>
        </authorList>
    </citation>
    <scope>NUCLEOTIDE SEQUENCE</scope>
    <source>
        <strain evidence="5">D3-1215</strain>
    </source>
</reference>
<dbReference type="Gene3D" id="3.30.300.30">
    <property type="match status" value="1"/>
</dbReference>
<dbReference type="GO" id="GO:0005524">
    <property type="term" value="F:ATP binding"/>
    <property type="evidence" value="ECO:0007669"/>
    <property type="project" value="UniProtKB-KW"/>
</dbReference>
<protein>
    <submittedName>
        <fullName evidence="5">AMP-binding protein</fullName>
    </submittedName>
</protein>
<dbReference type="PROSITE" id="PS00455">
    <property type="entry name" value="AMP_BINDING"/>
    <property type="match status" value="1"/>
</dbReference>
<sequence>MIEQNFIKLFENSFRQNWDLPAYSDYSKGETFTYGQAATQIAKLHLLFDKINIKQGDKIALIGQNTPHWTITYVATVTYGAIIVPILQDFNANDVHHIVNHSDSTLLFCSDRIWDNLEEEKMDQLTAVFSLDDFRCIYQKDGAGIQKIMLGINDDFNAKYPEGFKPADIKYAERENSELAMISYTSGTTGFSKGVLISGNALAGNVTFGIRTHLLEKGDRVLTFLPLAHAYGMAFDFLTATCAGAHTNLLNKIPSPKVLIKAFQDVKPSVIFTVPLILEKIYRKQIQPMLNKMPMKLALSIPMVDSTIYKQINKKLTEAFGGEFKEVIIGGAPMNKEIEEFFRKIGFRFTVGYGMTECAPLISYAPWNEFKPYSAGKILDIMEAKIDSANPEEEVGEILVRGENLMSGYYKNPEATEAVIDEDGWMHTGDMGILDKDNNLYIKGRCKTMILGANGQNIYPEEIEAKLNNMPFVMESLVIEKDSKLIALVYPDYEAVDAASMNNDALALIMEENRKELNKEVASYEAVTKIILYPNEFEKTPKRSIKRFLYTNYAG</sequence>
<comment type="catalytic activity">
    <reaction evidence="3">
        <text>a long-chain fatty acid + ATP + CoA = a long-chain fatty acyl-CoA + AMP + diphosphate</text>
        <dbReference type="Rhea" id="RHEA:15421"/>
        <dbReference type="ChEBI" id="CHEBI:30616"/>
        <dbReference type="ChEBI" id="CHEBI:33019"/>
        <dbReference type="ChEBI" id="CHEBI:57287"/>
        <dbReference type="ChEBI" id="CHEBI:57560"/>
        <dbReference type="ChEBI" id="CHEBI:83139"/>
        <dbReference type="ChEBI" id="CHEBI:456215"/>
        <dbReference type="EC" id="6.2.1.3"/>
    </reaction>
    <physiologicalReaction direction="left-to-right" evidence="3">
        <dbReference type="Rhea" id="RHEA:15422"/>
    </physiologicalReaction>
</comment>
<comment type="caution">
    <text evidence="5">The sequence shown here is derived from an EMBL/GenBank/DDBJ whole genome shotgun (WGS) entry which is preliminary data.</text>
</comment>
<dbReference type="SUPFAM" id="SSF56801">
    <property type="entry name" value="Acetyl-CoA synthetase-like"/>
    <property type="match status" value="1"/>
</dbReference>
<accession>A0A9D9EFQ4</accession>
<gene>
    <name evidence="5" type="ORF">IAC32_03730</name>
</gene>
<evidence type="ECO:0000313" key="5">
    <source>
        <dbReference type="EMBL" id="MBO8446839.1"/>
    </source>
</evidence>
<keyword evidence="2" id="KW-0067">ATP-binding</keyword>
<dbReference type="InterPro" id="IPR045851">
    <property type="entry name" value="AMP-bd_C_sf"/>
</dbReference>
<name>A0A9D9EFQ4_9BACT</name>
<dbReference type="Proteomes" id="UP000823637">
    <property type="component" value="Unassembled WGS sequence"/>
</dbReference>
<proteinExistence type="predicted"/>
<dbReference type="InterPro" id="IPR020845">
    <property type="entry name" value="AMP-binding_CS"/>
</dbReference>
<dbReference type="GO" id="GO:0004467">
    <property type="term" value="F:long-chain fatty acid-CoA ligase activity"/>
    <property type="evidence" value="ECO:0007669"/>
    <property type="project" value="UniProtKB-EC"/>
</dbReference>
<evidence type="ECO:0000313" key="6">
    <source>
        <dbReference type="Proteomes" id="UP000823637"/>
    </source>
</evidence>
<organism evidence="5 6">
    <name type="scientific">Candidatus Enterocola intestinipullorum</name>
    <dbReference type="NCBI Taxonomy" id="2840783"/>
    <lineage>
        <taxon>Bacteria</taxon>
        <taxon>Pseudomonadati</taxon>
        <taxon>Bacteroidota</taxon>
        <taxon>Bacteroidia</taxon>
        <taxon>Bacteroidales</taxon>
        <taxon>Candidatus Enterocola</taxon>
    </lineage>
</organism>
<reference evidence="5" key="1">
    <citation type="submission" date="2020-10" db="EMBL/GenBank/DDBJ databases">
        <authorList>
            <person name="Gilroy R."/>
        </authorList>
    </citation>
    <scope>NUCLEOTIDE SEQUENCE</scope>
    <source>
        <strain evidence="5">D3-1215</strain>
    </source>
</reference>
<evidence type="ECO:0000256" key="3">
    <source>
        <dbReference type="ARBA" id="ARBA00024484"/>
    </source>
</evidence>
<keyword evidence="1" id="KW-0547">Nucleotide-binding</keyword>
<dbReference type="Gene3D" id="3.40.50.12780">
    <property type="entry name" value="N-terminal domain of ligase-like"/>
    <property type="match status" value="1"/>
</dbReference>
<feature type="domain" description="AMP-dependent synthetase/ligase" evidence="4">
    <location>
        <begin position="10"/>
        <end position="410"/>
    </location>
</feature>
<evidence type="ECO:0000256" key="2">
    <source>
        <dbReference type="ARBA" id="ARBA00022840"/>
    </source>
</evidence>
<dbReference type="PANTHER" id="PTHR43272:SF33">
    <property type="entry name" value="AMP-BINDING DOMAIN-CONTAINING PROTEIN-RELATED"/>
    <property type="match status" value="1"/>
</dbReference>